<evidence type="ECO:0000256" key="3">
    <source>
        <dbReference type="ARBA" id="ARBA00022723"/>
    </source>
</evidence>
<dbReference type="InterPro" id="IPR017972">
    <property type="entry name" value="Cyt_P450_CS"/>
</dbReference>
<evidence type="ECO:0000256" key="2">
    <source>
        <dbReference type="ARBA" id="ARBA00022617"/>
    </source>
</evidence>
<dbReference type="InterPro" id="IPR001128">
    <property type="entry name" value="Cyt_P450"/>
</dbReference>
<dbReference type="PRINTS" id="PR00463">
    <property type="entry name" value="EP450I"/>
</dbReference>
<evidence type="ECO:0000256" key="5">
    <source>
        <dbReference type="ARBA" id="ARBA00023004"/>
    </source>
</evidence>
<keyword evidence="5 7" id="KW-0408">Iron</keyword>
<dbReference type="GO" id="GO:0016705">
    <property type="term" value="F:oxidoreductase activity, acting on paired donors, with incorporation or reduction of molecular oxygen"/>
    <property type="evidence" value="ECO:0007669"/>
    <property type="project" value="InterPro"/>
</dbReference>
<keyword evidence="4 8" id="KW-0560">Oxidoreductase</keyword>
<dbReference type="GO" id="GO:0004497">
    <property type="term" value="F:monooxygenase activity"/>
    <property type="evidence" value="ECO:0007669"/>
    <property type="project" value="UniProtKB-KW"/>
</dbReference>
<organism evidence="9 10">
    <name type="scientific">Cystobacter fuscus</name>
    <dbReference type="NCBI Taxonomy" id="43"/>
    <lineage>
        <taxon>Bacteria</taxon>
        <taxon>Pseudomonadati</taxon>
        <taxon>Myxococcota</taxon>
        <taxon>Myxococcia</taxon>
        <taxon>Myxococcales</taxon>
        <taxon>Cystobacterineae</taxon>
        <taxon>Archangiaceae</taxon>
        <taxon>Cystobacter</taxon>
    </lineage>
</organism>
<evidence type="ECO:0000256" key="4">
    <source>
        <dbReference type="ARBA" id="ARBA00023002"/>
    </source>
</evidence>
<evidence type="ECO:0000313" key="10">
    <source>
        <dbReference type="Proteomes" id="UP000217257"/>
    </source>
</evidence>
<dbReference type="EMBL" id="CP022098">
    <property type="protein sequence ID" value="ATB38051.1"/>
    <property type="molecule type" value="Genomic_DNA"/>
</dbReference>
<dbReference type="Pfam" id="PF00067">
    <property type="entry name" value="p450"/>
    <property type="match status" value="1"/>
</dbReference>
<evidence type="ECO:0000313" key="9">
    <source>
        <dbReference type="EMBL" id="ATB38051.1"/>
    </source>
</evidence>
<dbReference type="KEGG" id="cfus:CYFUS_003477"/>
<evidence type="ECO:0000256" key="7">
    <source>
        <dbReference type="PIRSR" id="PIRSR602401-1"/>
    </source>
</evidence>
<evidence type="ECO:0000256" key="1">
    <source>
        <dbReference type="ARBA" id="ARBA00010617"/>
    </source>
</evidence>
<name>A0A250J3V5_9BACT</name>
<dbReference type="InterPro" id="IPR050196">
    <property type="entry name" value="Cytochrome_P450_Monoox"/>
</dbReference>
<comment type="cofactor">
    <cofactor evidence="7">
        <name>heme</name>
        <dbReference type="ChEBI" id="CHEBI:30413"/>
    </cofactor>
</comment>
<gene>
    <name evidence="9" type="ORF">CYFUS_003477</name>
</gene>
<dbReference type="Proteomes" id="UP000217257">
    <property type="component" value="Chromosome"/>
</dbReference>
<dbReference type="PANTHER" id="PTHR24291">
    <property type="entry name" value="CYTOCHROME P450 FAMILY 4"/>
    <property type="match status" value="1"/>
</dbReference>
<keyword evidence="3 7" id="KW-0479">Metal-binding</keyword>
<keyword evidence="6 8" id="KW-0503">Monooxygenase</keyword>
<proteinExistence type="inferred from homology"/>
<protein>
    <submittedName>
        <fullName evidence="9">Cytochrome P450 family protein</fullName>
    </submittedName>
</protein>
<dbReference type="PANTHER" id="PTHR24291:SF50">
    <property type="entry name" value="BIFUNCTIONAL ALBAFLAVENONE MONOOXYGENASE_TERPENE SYNTHASE"/>
    <property type="match status" value="1"/>
</dbReference>
<dbReference type="RefSeq" id="WP_269770246.1">
    <property type="nucleotide sequence ID" value="NZ_CP022098.1"/>
</dbReference>
<dbReference type="AlphaFoldDB" id="A0A250J3V5"/>
<feature type="binding site" description="axial binding residue" evidence="7">
    <location>
        <position position="406"/>
    </location>
    <ligand>
        <name>heme</name>
        <dbReference type="ChEBI" id="CHEBI:30413"/>
    </ligand>
    <ligandPart>
        <name>Fe</name>
        <dbReference type="ChEBI" id="CHEBI:18248"/>
    </ligandPart>
</feature>
<dbReference type="PROSITE" id="PS00086">
    <property type="entry name" value="CYTOCHROME_P450"/>
    <property type="match status" value="1"/>
</dbReference>
<reference evidence="9 10" key="1">
    <citation type="submission" date="2017-06" db="EMBL/GenBank/DDBJ databases">
        <title>Sequencing and comparative analysis of myxobacterial genomes.</title>
        <authorList>
            <person name="Rupp O."/>
            <person name="Goesmann A."/>
            <person name="Sogaard-Andersen L."/>
        </authorList>
    </citation>
    <scope>NUCLEOTIDE SEQUENCE [LARGE SCALE GENOMIC DNA]</scope>
    <source>
        <strain evidence="9 10">DSM 52655</strain>
    </source>
</reference>
<dbReference type="Gene3D" id="1.10.630.10">
    <property type="entry name" value="Cytochrome P450"/>
    <property type="match status" value="1"/>
</dbReference>
<sequence length="473" mass="53775">MSETTSQTSSDRSLPPRVSSLPLVGCLPRLIANPLSFMEQAQREHGDIFSMDLGFTQVIGLCHPRYVHHVLVEHAHKYSKGGPMWDSMRTFMGNALPMSEGAFWKRQRRMIQPSFHHQRVSLMTDTMVEAIDECLLEWDLAALEGKPFDVSVALSRVTMTVLVRTLFGSGLDKDDAEKVAQAFSFILEYFIAGMVTHSLPEWMPVPGRQRYRESIKMIDEIMRRLIERGREQASGEDNLLSLLLQAVDGESGERMTNEQLRDEALGFFIAGYDTTAAGMTWVLHALTQHPEVTDKVRVELDAVVGTRRPGFADLMRMPYTRNVLQEALRIHSPSVWLPRLSVVEDEIDGYRIPPGVMMVIFTRLIHRHPGIWDDPLTFDPDRFTPERSEGRHKLAWLPFGSGQRQCIAKEFSLLEGMLIMARIVSRYELSSVPGRLPQERVSTNLRTKDGMWLNLRPRLPQAQVPRIQLSGTA</sequence>
<dbReference type="PRINTS" id="PR00385">
    <property type="entry name" value="P450"/>
</dbReference>
<dbReference type="InterPro" id="IPR036396">
    <property type="entry name" value="Cyt_P450_sf"/>
</dbReference>
<dbReference type="GO" id="GO:0005506">
    <property type="term" value="F:iron ion binding"/>
    <property type="evidence" value="ECO:0007669"/>
    <property type="project" value="InterPro"/>
</dbReference>
<dbReference type="SUPFAM" id="SSF48264">
    <property type="entry name" value="Cytochrome P450"/>
    <property type="match status" value="1"/>
</dbReference>
<evidence type="ECO:0000256" key="8">
    <source>
        <dbReference type="RuleBase" id="RU000461"/>
    </source>
</evidence>
<comment type="similarity">
    <text evidence="1 8">Belongs to the cytochrome P450 family.</text>
</comment>
<dbReference type="GO" id="GO:0020037">
    <property type="term" value="F:heme binding"/>
    <property type="evidence" value="ECO:0007669"/>
    <property type="project" value="InterPro"/>
</dbReference>
<evidence type="ECO:0000256" key="6">
    <source>
        <dbReference type="ARBA" id="ARBA00023033"/>
    </source>
</evidence>
<accession>A0A250J3V5</accession>
<keyword evidence="2 7" id="KW-0349">Heme</keyword>
<dbReference type="InterPro" id="IPR002401">
    <property type="entry name" value="Cyt_P450_E_grp-I"/>
</dbReference>